<dbReference type="InterPro" id="IPR027065">
    <property type="entry name" value="Lon_Prtase"/>
</dbReference>
<keyword evidence="2" id="KW-1185">Reference proteome</keyword>
<feature type="non-terminal residue" evidence="1">
    <location>
        <position position="65"/>
    </location>
</feature>
<accession>A0AAD4DZU4</accession>
<proteinExistence type="predicted"/>
<evidence type="ECO:0000313" key="2">
    <source>
        <dbReference type="Proteomes" id="UP001195769"/>
    </source>
</evidence>
<dbReference type="PANTHER" id="PTHR43718">
    <property type="entry name" value="LON PROTEASE"/>
    <property type="match status" value="1"/>
</dbReference>
<dbReference type="GeneID" id="64667639"/>
<dbReference type="PANTHER" id="PTHR43718:SF2">
    <property type="entry name" value="LON PROTEASE HOMOLOG, MITOCHONDRIAL"/>
    <property type="match status" value="1"/>
</dbReference>
<dbReference type="GO" id="GO:0004176">
    <property type="term" value="F:ATP-dependent peptidase activity"/>
    <property type="evidence" value="ECO:0007669"/>
    <property type="project" value="InterPro"/>
</dbReference>
<dbReference type="GO" id="GO:0005524">
    <property type="term" value="F:ATP binding"/>
    <property type="evidence" value="ECO:0007669"/>
    <property type="project" value="InterPro"/>
</dbReference>
<dbReference type="AlphaFoldDB" id="A0AAD4DZU4"/>
<dbReference type="GO" id="GO:0051131">
    <property type="term" value="P:chaperone-mediated protein complex assembly"/>
    <property type="evidence" value="ECO:0007669"/>
    <property type="project" value="TreeGrafter"/>
</dbReference>
<reference evidence="1" key="1">
    <citation type="journal article" date="2020" name="New Phytol.">
        <title>Comparative genomics reveals dynamic genome evolution in host specialist ectomycorrhizal fungi.</title>
        <authorList>
            <person name="Lofgren L.A."/>
            <person name="Nguyen N.H."/>
            <person name="Vilgalys R."/>
            <person name="Ruytinx J."/>
            <person name="Liao H.L."/>
            <person name="Branco S."/>
            <person name="Kuo A."/>
            <person name="LaButti K."/>
            <person name="Lipzen A."/>
            <person name="Andreopoulos W."/>
            <person name="Pangilinan J."/>
            <person name="Riley R."/>
            <person name="Hundley H."/>
            <person name="Na H."/>
            <person name="Barry K."/>
            <person name="Grigoriev I.V."/>
            <person name="Stajich J.E."/>
            <person name="Kennedy P.G."/>
        </authorList>
    </citation>
    <scope>NUCLEOTIDE SEQUENCE</scope>
    <source>
        <strain evidence="1">FC203</strain>
    </source>
</reference>
<organism evidence="1 2">
    <name type="scientific">Suillus fuscotomentosus</name>
    <dbReference type="NCBI Taxonomy" id="1912939"/>
    <lineage>
        <taxon>Eukaryota</taxon>
        <taxon>Fungi</taxon>
        <taxon>Dikarya</taxon>
        <taxon>Basidiomycota</taxon>
        <taxon>Agaricomycotina</taxon>
        <taxon>Agaricomycetes</taxon>
        <taxon>Agaricomycetidae</taxon>
        <taxon>Boletales</taxon>
        <taxon>Suillineae</taxon>
        <taxon>Suillaceae</taxon>
        <taxon>Suillus</taxon>
    </lineage>
</organism>
<dbReference type="GO" id="GO:0004252">
    <property type="term" value="F:serine-type endopeptidase activity"/>
    <property type="evidence" value="ECO:0007669"/>
    <property type="project" value="InterPro"/>
</dbReference>
<dbReference type="GO" id="GO:0006515">
    <property type="term" value="P:protein quality control for misfolded or incompletely synthesized proteins"/>
    <property type="evidence" value="ECO:0007669"/>
    <property type="project" value="TreeGrafter"/>
</dbReference>
<dbReference type="Proteomes" id="UP001195769">
    <property type="component" value="Unassembled WGS sequence"/>
</dbReference>
<dbReference type="EMBL" id="JABBWK010000049">
    <property type="protein sequence ID" value="KAG1897141.1"/>
    <property type="molecule type" value="Genomic_DNA"/>
</dbReference>
<comment type="caution">
    <text evidence="1">The sequence shown here is derived from an EMBL/GenBank/DDBJ whole genome shotgun (WGS) entry which is preliminary data.</text>
</comment>
<dbReference type="GO" id="GO:0007005">
    <property type="term" value="P:mitochondrion organization"/>
    <property type="evidence" value="ECO:0007669"/>
    <property type="project" value="TreeGrafter"/>
</dbReference>
<evidence type="ECO:0000313" key="1">
    <source>
        <dbReference type="EMBL" id="KAG1897141.1"/>
    </source>
</evidence>
<feature type="non-terminal residue" evidence="1">
    <location>
        <position position="1"/>
    </location>
</feature>
<dbReference type="RefSeq" id="XP_041222717.1">
    <property type="nucleotide sequence ID" value="XM_041373341.1"/>
</dbReference>
<gene>
    <name evidence="1" type="ORF">F5891DRAFT_894091</name>
</gene>
<sequence>VPVDLFRFLFVCTANNLIMIQALLLDHMGVLEVSGYVSEKCNIADYLGPQAKATSGLKDADFLVE</sequence>
<dbReference type="GO" id="GO:0003697">
    <property type="term" value="F:single-stranded DNA binding"/>
    <property type="evidence" value="ECO:0007669"/>
    <property type="project" value="TreeGrafter"/>
</dbReference>
<dbReference type="GO" id="GO:0005759">
    <property type="term" value="C:mitochondrial matrix"/>
    <property type="evidence" value="ECO:0007669"/>
    <property type="project" value="TreeGrafter"/>
</dbReference>
<protein>
    <submittedName>
        <fullName evidence="1">Uncharacterized protein</fullName>
    </submittedName>
</protein>
<name>A0AAD4DZU4_9AGAM</name>